<dbReference type="GO" id="GO:0009306">
    <property type="term" value="P:protein secretion"/>
    <property type="evidence" value="ECO:0007669"/>
    <property type="project" value="InterPro"/>
</dbReference>
<evidence type="ECO:0000313" key="17">
    <source>
        <dbReference type="Proteomes" id="UP000322188"/>
    </source>
</evidence>
<sequence length="108" mass="12467">MADNKKRKNKLFSSLDEIKKELFERSVWPTRQEVINQTVVVIILLIIASAFLGAADYVVTLLTRTLLDGSIMSSIMSSRMILFLIAIVIVLVVIYFAIRYVRKNRYNR</sequence>
<dbReference type="Proteomes" id="UP000324336">
    <property type="component" value="Unassembled WGS sequence"/>
</dbReference>
<keyword evidence="7" id="KW-0811">Translocation</keyword>
<proteinExistence type="predicted"/>
<dbReference type="AlphaFoldDB" id="A0A5C8D9X9"/>
<keyword evidence="4 9" id="KW-0812">Transmembrane</keyword>
<evidence type="ECO:0000313" key="19">
    <source>
        <dbReference type="Proteomes" id="UP000324336"/>
    </source>
</evidence>
<keyword evidence="5" id="KW-0653">Protein transport</keyword>
<evidence type="ECO:0000313" key="12">
    <source>
        <dbReference type="EMBL" id="TXJ26902.1"/>
    </source>
</evidence>
<dbReference type="PANTHER" id="PTHR33910:SF1">
    <property type="entry name" value="PROTEIN TRANSLOCASE SUBUNIT SECE"/>
    <property type="match status" value="1"/>
</dbReference>
<reference evidence="16" key="2">
    <citation type="submission" date="2019-01" db="EMBL/GenBank/DDBJ databases">
        <authorList>
            <person name="Thorell K."/>
        </authorList>
    </citation>
    <scope>NUCLEOTIDE SEQUENCE</scope>
    <source>
        <strain evidence="11">513A</strain>
        <strain evidence="16">PC2022III</strain>
        <strain evidence="15">PC3714II</strain>
        <strain evidence="14">PC3997IV</strain>
        <strain evidence="12">PC4597II</strain>
        <strain evidence="13">PC5099IV</strain>
        <strain evidence="10">W1</strain>
    </source>
</reference>
<name>A0A5C8D9X9_9SPIR</name>
<protein>
    <submittedName>
        <fullName evidence="16">Preprotein translocase subunit SecE</fullName>
    </submittedName>
</protein>
<dbReference type="GO" id="GO:0006886">
    <property type="term" value="P:intracellular protein transport"/>
    <property type="evidence" value="ECO:0007669"/>
    <property type="project" value="InterPro"/>
</dbReference>
<dbReference type="InterPro" id="IPR036640">
    <property type="entry name" value="ABC1_TM_sf"/>
</dbReference>
<evidence type="ECO:0000313" key="22">
    <source>
        <dbReference type="Proteomes" id="UP000325002"/>
    </source>
</evidence>
<evidence type="ECO:0000313" key="20">
    <source>
        <dbReference type="Proteomes" id="UP000324574"/>
    </source>
</evidence>
<organism evidence="16 17">
    <name type="scientific">Brachyspira aalborgi</name>
    <dbReference type="NCBI Taxonomy" id="29522"/>
    <lineage>
        <taxon>Bacteria</taxon>
        <taxon>Pseudomonadati</taxon>
        <taxon>Spirochaetota</taxon>
        <taxon>Spirochaetia</taxon>
        <taxon>Brachyspirales</taxon>
        <taxon>Brachyspiraceae</taxon>
        <taxon>Brachyspira</taxon>
    </lineage>
</organism>
<dbReference type="EMBL" id="SAXT01000004">
    <property type="protein sequence ID" value="TXJ12277.1"/>
    <property type="molecule type" value="Genomic_DNA"/>
</dbReference>
<dbReference type="GO" id="GO:0043952">
    <property type="term" value="P:protein transport by the Sec complex"/>
    <property type="evidence" value="ECO:0007669"/>
    <property type="project" value="TreeGrafter"/>
</dbReference>
<evidence type="ECO:0000256" key="1">
    <source>
        <dbReference type="ARBA" id="ARBA00004651"/>
    </source>
</evidence>
<comment type="caution">
    <text evidence="16">The sequence shown here is derived from an EMBL/GenBank/DDBJ whole genome shotgun (WGS) entry which is preliminary data.</text>
</comment>
<dbReference type="GO" id="GO:0005524">
    <property type="term" value="F:ATP binding"/>
    <property type="evidence" value="ECO:0007669"/>
    <property type="project" value="InterPro"/>
</dbReference>
<evidence type="ECO:0000313" key="14">
    <source>
        <dbReference type="EMBL" id="TXJ38992.1"/>
    </source>
</evidence>
<dbReference type="GO" id="GO:0005886">
    <property type="term" value="C:plasma membrane"/>
    <property type="evidence" value="ECO:0007669"/>
    <property type="project" value="UniProtKB-SubCell"/>
</dbReference>
<evidence type="ECO:0000313" key="23">
    <source>
        <dbReference type="Proteomes" id="UP000325116"/>
    </source>
</evidence>
<evidence type="ECO:0000256" key="7">
    <source>
        <dbReference type="ARBA" id="ARBA00023010"/>
    </source>
</evidence>
<dbReference type="EMBL" id="SAYD01000018">
    <property type="protein sequence ID" value="TXJ38992.1"/>
    <property type="molecule type" value="Genomic_DNA"/>
</dbReference>
<evidence type="ECO:0000256" key="9">
    <source>
        <dbReference type="SAM" id="Phobius"/>
    </source>
</evidence>
<evidence type="ECO:0000256" key="3">
    <source>
        <dbReference type="ARBA" id="ARBA00022475"/>
    </source>
</evidence>
<dbReference type="NCBIfam" id="TIGR00964">
    <property type="entry name" value="secE_bact"/>
    <property type="match status" value="1"/>
</dbReference>
<keyword evidence="3" id="KW-1003">Cell membrane</keyword>
<keyword evidence="2" id="KW-0813">Transport</keyword>
<dbReference type="InterPro" id="IPR038379">
    <property type="entry name" value="SecE_sf"/>
</dbReference>
<evidence type="ECO:0000256" key="5">
    <source>
        <dbReference type="ARBA" id="ARBA00022927"/>
    </source>
</evidence>
<feature type="transmembrane region" description="Helical" evidence="9">
    <location>
        <begin position="39"/>
        <end position="60"/>
    </location>
</feature>
<evidence type="ECO:0000313" key="13">
    <source>
        <dbReference type="EMBL" id="TXJ32986.1"/>
    </source>
</evidence>
<evidence type="ECO:0000256" key="4">
    <source>
        <dbReference type="ARBA" id="ARBA00022692"/>
    </source>
</evidence>
<dbReference type="PANTHER" id="PTHR33910">
    <property type="entry name" value="PROTEIN TRANSLOCASE SUBUNIT SECE"/>
    <property type="match status" value="1"/>
</dbReference>
<dbReference type="Proteomes" id="UP000322188">
    <property type="component" value="Unassembled WGS sequence"/>
</dbReference>
<dbReference type="Gene3D" id="1.20.5.1030">
    <property type="entry name" value="Preprotein translocase secy subunit"/>
    <property type="match status" value="1"/>
</dbReference>
<dbReference type="EMBL" id="SAXZ01000010">
    <property type="protein sequence ID" value="TXJ32986.1"/>
    <property type="molecule type" value="Genomic_DNA"/>
</dbReference>
<dbReference type="Proteomes" id="UP000325002">
    <property type="component" value="Unassembled WGS sequence"/>
</dbReference>
<dbReference type="InterPro" id="IPR005807">
    <property type="entry name" value="SecE_bac"/>
</dbReference>
<dbReference type="GO" id="GO:0006605">
    <property type="term" value="P:protein targeting"/>
    <property type="evidence" value="ECO:0007669"/>
    <property type="project" value="InterPro"/>
</dbReference>
<keyword evidence="8 9" id="KW-0472">Membrane</keyword>
<evidence type="ECO:0000313" key="15">
    <source>
        <dbReference type="EMBL" id="TXJ44376.1"/>
    </source>
</evidence>
<evidence type="ECO:0000256" key="2">
    <source>
        <dbReference type="ARBA" id="ARBA00022448"/>
    </source>
</evidence>
<dbReference type="EMBL" id="SAXU01000001">
    <property type="protein sequence ID" value="TXJ20467.1"/>
    <property type="molecule type" value="Genomic_DNA"/>
</dbReference>
<evidence type="ECO:0000313" key="21">
    <source>
        <dbReference type="Proteomes" id="UP000324638"/>
    </source>
</evidence>
<dbReference type="EMBL" id="SAYA01000010">
    <property type="protein sequence ID" value="TXJ26902.1"/>
    <property type="molecule type" value="Genomic_DNA"/>
</dbReference>
<evidence type="ECO:0000313" key="10">
    <source>
        <dbReference type="EMBL" id="TXJ12277.1"/>
    </source>
</evidence>
<evidence type="ECO:0000256" key="6">
    <source>
        <dbReference type="ARBA" id="ARBA00022989"/>
    </source>
</evidence>
<dbReference type="Proteomes" id="UP000324574">
    <property type="component" value="Unassembled WGS sequence"/>
</dbReference>
<feature type="transmembrane region" description="Helical" evidence="9">
    <location>
        <begin position="80"/>
        <end position="98"/>
    </location>
</feature>
<evidence type="ECO:0000256" key="8">
    <source>
        <dbReference type="ARBA" id="ARBA00023136"/>
    </source>
</evidence>
<keyword evidence="18" id="KW-1185">Reference proteome</keyword>
<dbReference type="Proteomes" id="UP000324638">
    <property type="component" value="Unassembled WGS sequence"/>
</dbReference>
<dbReference type="Proteomes" id="UP000325116">
    <property type="component" value="Unassembled WGS sequence"/>
</dbReference>
<dbReference type="GO" id="GO:0008320">
    <property type="term" value="F:protein transmembrane transporter activity"/>
    <property type="evidence" value="ECO:0007669"/>
    <property type="project" value="InterPro"/>
</dbReference>
<evidence type="ECO:0000313" key="11">
    <source>
        <dbReference type="EMBL" id="TXJ20467.1"/>
    </source>
</evidence>
<evidence type="ECO:0000313" key="18">
    <source>
        <dbReference type="Proteomes" id="UP000322659"/>
    </source>
</evidence>
<reference evidence="17 18" key="1">
    <citation type="journal article" date="1992" name="Lakartidningen">
        <title>[Penicillin V and not amoxicillin is the first choice preparation in acute otitis].</title>
        <authorList>
            <person name="Kamme C."/>
            <person name="Lundgren K."/>
            <person name="Prellner K."/>
        </authorList>
    </citation>
    <scope>NUCLEOTIDE SEQUENCE [LARGE SCALE GENOMIC DNA]</scope>
    <source>
        <strain evidence="11 21">513A</strain>
        <strain evidence="16 17">PC2022III</strain>
        <strain evidence="15 20">PC3714II</strain>
        <strain evidence="14 22">PC3997IV</strain>
        <strain evidence="12 19">PC4597II</strain>
        <strain evidence="13 18">PC5099IV</strain>
        <strain evidence="10 23">W1</strain>
    </source>
</reference>
<gene>
    <name evidence="16" type="primary">secE</name>
    <name evidence="15" type="ORF">EPJ70_09130</name>
    <name evidence="13" type="ORF">EPJ71_05455</name>
    <name evidence="12" type="ORF">EPJ73_03310</name>
    <name evidence="16" type="ORF">EPJ74_06935</name>
    <name evidence="11" type="ORF">EPJ79_04805</name>
    <name evidence="10" type="ORF">EPJ80_05665</name>
    <name evidence="14" type="ORF">EPJ81_07680</name>
</gene>
<dbReference type="SUPFAM" id="SSF90123">
    <property type="entry name" value="ABC transporter transmembrane region"/>
    <property type="match status" value="1"/>
</dbReference>
<dbReference type="InterPro" id="IPR001901">
    <property type="entry name" value="Translocase_SecE/Sec61-g"/>
</dbReference>
<dbReference type="GeneID" id="61067047"/>
<accession>A0A5C8D9X9</accession>
<dbReference type="Proteomes" id="UP000322659">
    <property type="component" value="Unassembled WGS sequence"/>
</dbReference>
<keyword evidence="6 9" id="KW-1133">Transmembrane helix</keyword>
<comment type="subcellular location">
    <subcellularLocation>
        <location evidence="1">Cell membrane</location>
        <topology evidence="1">Multi-pass membrane protein</topology>
    </subcellularLocation>
</comment>
<dbReference type="EMBL" id="SAYK01000005">
    <property type="protein sequence ID" value="TXJ60326.1"/>
    <property type="molecule type" value="Genomic_DNA"/>
</dbReference>
<evidence type="ECO:0000313" key="16">
    <source>
        <dbReference type="EMBL" id="TXJ60326.1"/>
    </source>
</evidence>
<dbReference type="EMBL" id="SAYG01000009">
    <property type="protein sequence ID" value="TXJ44376.1"/>
    <property type="molecule type" value="Genomic_DNA"/>
</dbReference>
<dbReference type="Pfam" id="PF00584">
    <property type="entry name" value="SecE"/>
    <property type="match status" value="1"/>
</dbReference>
<dbReference type="RefSeq" id="WP_021958739.1">
    <property type="nucleotide sequence ID" value="NZ_CATXRK010000015.1"/>
</dbReference>